<dbReference type="Proteomes" id="UP001141806">
    <property type="component" value="Unassembled WGS sequence"/>
</dbReference>
<evidence type="ECO:0000313" key="5">
    <source>
        <dbReference type="Proteomes" id="UP001141806"/>
    </source>
</evidence>
<evidence type="ECO:0000256" key="2">
    <source>
        <dbReference type="SAM" id="MobiDB-lite"/>
    </source>
</evidence>
<dbReference type="SUPFAM" id="SSF48371">
    <property type="entry name" value="ARM repeat"/>
    <property type="match status" value="1"/>
</dbReference>
<dbReference type="Pfam" id="PF08609">
    <property type="entry name" value="Fes1"/>
    <property type="match status" value="1"/>
</dbReference>
<dbReference type="Pfam" id="PF00514">
    <property type="entry name" value="Arm"/>
    <property type="match status" value="1"/>
</dbReference>
<dbReference type="InterPro" id="IPR016024">
    <property type="entry name" value="ARM-type_fold"/>
</dbReference>
<dbReference type="OrthoDB" id="10250458at2759"/>
<dbReference type="AlphaFoldDB" id="A0A9Q0KYW9"/>
<evidence type="ECO:0000259" key="3">
    <source>
        <dbReference type="SMART" id="SM01349"/>
    </source>
</evidence>
<feature type="region of interest" description="Disordered" evidence="2">
    <location>
        <begin position="343"/>
        <end position="392"/>
    </location>
</feature>
<dbReference type="PANTHER" id="PTHR19316">
    <property type="entry name" value="PROTEIN FOLDING REGULATOR"/>
    <property type="match status" value="1"/>
</dbReference>
<gene>
    <name evidence="4" type="ORF">NE237_010213</name>
</gene>
<dbReference type="InterPro" id="IPR050693">
    <property type="entry name" value="Hsp70_NEF-Inhibitors"/>
</dbReference>
<name>A0A9Q0KYW9_9MAGN</name>
<dbReference type="GO" id="GO:0005783">
    <property type="term" value="C:endoplasmic reticulum"/>
    <property type="evidence" value="ECO:0007669"/>
    <property type="project" value="TreeGrafter"/>
</dbReference>
<dbReference type="GO" id="GO:0000774">
    <property type="term" value="F:adenyl-nucleotide exchange factor activity"/>
    <property type="evidence" value="ECO:0007669"/>
    <property type="project" value="TreeGrafter"/>
</dbReference>
<dbReference type="InterPro" id="IPR000225">
    <property type="entry name" value="Armadillo"/>
</dbReference>
<evidence type="ECO:0000313" key="4">
    <source>
        <dbReference type="EMBL" id="KAJ4979433.1"/>
    </source>
</evidence>
<organism evidence="4 5">
    <name type="scientific">Protea cynaroides</name>
    <dbReference type="NCBI Taxonomy" id="273540"/>
    <lineage>
        <taxon>Eukaryota</taxon>
        <taxon>Viridiplantae</taxon>
        <taxon>Streptophyta</taxon>
        <taxon>Embryophyta</taxon>
        <taxon>Tracheophyta</taxon>
        <taxon>Spermatophyta</taxon>
        <taxon>Magnoliopsida</taxon>
        <taxon>Proteales</taxon>
        <taxon>Proteaceae</taxon>
        <taxon>Protea</taxon>
    </lineage>
</organism>
<sequence>MAKEGPDWDGLLKWSLANSDGTQPPRQLSEEDRKWFMEAMQAQTMDVIKRMKEITLVMQTPEQVLEAQGVTSADIEGMLEELQEHVESIDMANDLHSIGGLVPLLGYLKNSHSGIRSKASEVVSTIVQNNPKSQQLVMEANGLEPLLHNFTSDPDVTVQTKALGAISSLIRHNKPGITAFRLANGYAGLRDALGSENVRFQRKALNLLHYLLHENHSDCNIVTELGFPRIMMHLASSDDAEVREAALRGLLELAHDREGETSNNGLAEDEKLKQILQDRIKHISLMASEDLGAAKEERQLVDSLWNACYNEPSSLQGKGLVVLPGEDAPPPDVASKFFEPPLRGWAANPSTKQESSVKKEAPLLLGMGPPSATTQVERNTSSGSDAPGNAET</sequence>
<feature type="compositionally biased region" description="Polar residues" evidence="2">
    <location>
        <begin position="371"/>
        <end position="384"/>
    </location>
</feature>
<accession>A0A9Q0KYW9</accession>
<keyword evidence="5" id="KW-1185">Reference proteome</keyword>
<comment type="caution">
    <text evidence="4">The sequence shown here is derived from an EMBL/GenBank/DDBJ whole genome shotgun (WGS) entry which is preliminary data.</text>
</comment>
<dbReference type="Gene3D" id="1.25.10.10">
    <property type="entry name" value="Leucine-rich Repeat Variant"/>
    <property type="match status" value="1"/>
</dbReference>
<proteinExistence type="predicted"/>
<dbReference type="SMART" id="SM01349">
    <property type="entry name" value="TOG"/>
    <property type="match status" value="1"/>
</dbReference>
<dbReference type="InterPro" id="IPR011989">
    <property type="entry name" value="ARM-like"/>
</dbReference>
<dbReference type="InterPro" id="IPR034085">
    <property type="entry name" value="TOG"/>
</dbReference>
<dbReference type="PANTHER" id="PTHR19316:SF18">
    <property type="entry name" value="HSP70-BINDING PROTEIN 1"/>
    <property type="match status" value="1"/>
</dbReference>
<evidence type="ECO:0000256" key="1">
    <source>
        <dbReference type="ARBA" id="ARBA00022737"/>
    </source>
</evidence>
<protein>
    <recommendedName>
        <fullName evidence="3">TOG domain-containing protein</fullName>
    </recommendedName>
</protein>
<dbReference type="EMBL" id="JAMYWD010000002">
    <property type="protein sequence ID" value="KAJ4979433.1"/>
    <property type="molecule type" value="Genomic_DNA"/>
</dbReference>
<reference evidence="4" key="1">
    <citation type="journal article" date="2023" name="Plant J.">
        <title>The genome of the king protea, Protea cynaroides.</title>
        <authorList>
            <person name="Chang J."/>
            <person name="Duong T.A."/>
            <person name="Schoeman C."/>
            <person name="Ma X."/>
            <person name="Roodt D."/>
            <person name="Barker N."/>
            <person name="Li Z."/>
            <person name="Van de Peer Y."/>
            <person name="Mizrachi E."/>
        </authorList>
    </citation>
    <scope>NUCLEOTIDE SEQUENCE</scope>
    <source>
        <tissue evidence="4">Young leaves</tissue>
    </source>
</reference>
<feature type="domain" description="TOG" evidence="3">
    <location>
        <begin position="46"/>
        <end position="289"/>
    </location>
</feature>
<keyword evidence="1" id="KW-0677">Repeat</keyword>
<dbReference type="FunFam" id="1.25.10.10:FF:000157">
    <property type="entry name" value="Hsp70-binding protein 1"/>
    <property type="match status" value="1"/>
</dbReference>
<feature type="region of interest" description="Disordered" evidence="2">
    <location>
        <begin position="1"/>
        <end position="29"/>
    </location>
</feature>
<dbReference type="SMART" id="SM00185">
    <property type="entry name" value="ARM"/>
    <property type="match status" value="3"/>
</dbReference>
<dbReference type="InterPro" id="IPR013918">
    <property type="entry name" value="Nucleotide_exch_fac_Fes1"/>
</dbReference>
<feature type="compositionally biased region" description="Polar residues" evidence="2">
    <location>
        <begin position="16"/>
        <end position="26"/>
    </location>
</feature>